<keyword evidence="3" id="KW-1185">Reference proteome</keyword>
<evidence type="ECO:0000313" key="2">
    <source>
        <dbReference type="EMBL" id="KAF6750583.1"/>
    </source>
</evidence>
<sequence length="60" mass="6279">MTLHVRSDATTARDQPPNSRTPLGKPPSCCNVKADGVAGKEGVGSVRDAQALKAYNETPN</sequence>
<comment type="caution">
    <text evidence="2">The sequence shown here is derived from an EMBL/GenBank/DDBJ whole genome shotgun (WGS) entry which is preliminary data.</text>
</comment>
<dbReference type="Proteomes" id="UP000521943">
    <property type="component" value="Unassembled WGS sequence"/>
</dbReference>
<feature type="region of interest" description="Disordered" evidence="1">
    <location>
        <begin position="1"/>
        <end position="32"/>
    </location>
</feature>
<reference evidence="2 3" key="1">
    <citation type="submission" date="2020-07" db="EMBL/GenBank/DDBJ databases">
        <title>Comparative genomics of pyrophilous fungi reveals a link between fire events and developmental genes.</title>
        <authorList>
            <consortium name="DOE Joint Genome Institute"/>
            <person name="Steindorff A.S."/>
            <person name="Carver A."/>
            <person name="Calhoun S."/>
            <person name="Stillman K."/>
            <person name="Liu H."/>
            <person name="Lipzen A."/>
            <person name="Pangilinan J."/>
            <person name="Labutti K."/>
            <person name="Bruns T.D."/>
            <person name="Grigoriev I.V."/>
        </authorList>
    </citation>
    <scope>NUCLEOTIDE SEQUENCE [LARGE SCALE GENOMIC DNA]</scope>
    <source>
        <strain evidence="2 3">CBS 144469</strain>
    </source>
</reference>
<dbReference type="EMBL" id="JACGCI010000056">
    <property type="protein sequence ID" value="KAF6750583.1"/>
    <property type="molecule type" value="Genomic_DNA"/>
</dbReference>
<proteinExistence type="predicted"/>
<gene>
    <name evidence="2" type="ORF">DFP72DRAFT_1072286</name>
</gene>
<dbReference type="AlphaFoldDB" id="A0A8H6HP21"/>
<evidence type="ECO:0000313" key="3">
    <source>
        <dbReference type="Proteomes" id="UP000521943"/>
    </source>
</evidence>
<name>A0A8H6HP21_9AGAR</name>
<protein>
    <submittedName>
        <fullName evidence="2">Uncharacterized protein</fullName>
    </submittedName>
</protein>
<accession>A0A8H6HP21</accession>
<organism evidence="2 3">
    <name type="scientific">Ephemerocybe angulata</name>
    <dbReference type="NCBI Taxonomy" id="980116"/>
    <lineage>
        <taxon>Eukaryota</taxon>
        <taxon>Fungi</taxon>
        <taxon>Dikarya</taxon>
        <taxon>Basidiomycota</taxon>
        <taxon>Agaricomycotina</taxon>
        <taxon>Agaricomycetes</taxon>
        <taxon>Agaricomycetidae</taxon>
        <taxon>Agaricales</taxon>
        <taxon>Agaricineae</taxon>
        <taxon>Psathyrellaceae</taxon>
        <taxon>Ephemerocybe</taxon>
    </lineage>
</organism>
<evidence type="ECO:0000256" key="1">
    <source>
        <dbReference type="SAM" id="MobiDB-lite"/>
    </source>
</evidence>
<feature type="compositionally biased region" description="Polar residues" evidence="1">
    <location>
        <begin position="8"/>
        <end position="21"/>
    </location>
</feature>